<reference evidence="1" key="1">
    <citation type="submission" date="2004-12" db="EMBL/GenBank/DDBJ databases">
        <title>Analysis of differentially expressed fragments in Citrus sinensis.</title>
        <authorList>
            <person name="Martelli G."/>
            <person name="Milella L."/>
            <person name="Saluzzi D."/>
            <person name="Lapelosa M."/>
            <person name="Greco I."/>
        </authorList>
    </citation>
    <scope>NUCLEOTIDE SEQUENCE</scope>
</reference>
<organism evidence="1">
    <name type="scientific">Citrus sinensis</name>
    <name type="common">Sweet orange</name>
    <name type="synonym">Citrus aurantium var. sinensis</name>
    <dbReference type="NCBI Taxonomy" id="2711"/>
    <lineage>
        <taxon>Eukaryota</taxon>
        <taxon>Viridiplantae</taxon>
        <taxon>Streptophyta</taxon>
        <taxon>Embryophyta</taxon>
        <taxon>Tracheophyta</taxon>
        <taxon>Spermatophyta</taxon>
        <taxon>Magnoliopsida</taxon>
        <taxon>eudicotyledons</taxon>
        <taxon>Gunneridae</taxon>
        <taxon>Pentapetalae</taxon>
        <taxon>rosids</taxon>
        <taxon>malvids</taxon>
        <taxon>Sapindales</taxon>
        <taxon>Rutaceae</taxon>
        <taxon>Aurantioideae</taxon>
        <taxon>Citrus</taxon>
    </lineage>
</organism>
<accession>Q5QQ25</accession>
<protein>
    <submittedName>
        <fullName evidence="1">Putative myb family transcription factor</fullName>
    </submittedName>
</protein>
<dbReference type="EMBL" id="AJ867222">
    <property type="protein sequence ID" value="CAI29453.1"/>
    <property type="molecule type" value="mRNA"/>
</dbReference>
<sequence length="68" mass="8154">MVFMICHQSYLGHCRFHVLELNPQLMIEKFLLIVERIFYTAIKETRTVQGLDDTRGRSRSRLIELSLW</sequence>
<name>Q5QQ25_CITSI</name>
<evidence type="ECO:0000313" key="1">
    <source>
        <dbReference type="EMBL" id="CAI29453.1"/>
    </source>
</evidence>
<proteinExistence type="evidence at transcript level"/>
<dbReference type="AlphaFoldDB" id="Q5QQ25"/>